<organism evidence="1 2">
    <name type="scientific">Mya arenaria</name>
    <name type="common">Soft-shell clam</name>
    <dbReference type="NCBI Taxonomy" id="6604"/>
    <lineage>
        <taxon>Eukaryota</taxon>
        <taxon>Metazoa</taxon>
        <taxon>Spiralia</taxon>
        <taxon>Lophotrochozoa</taxon>
        <taxon>Mollusca</taxon>
        <taxon>Bivalvia</taxon>
        <taxon>Autobranchia</taxon>
        <taxon>Heteroconchia</taxon>
        <taxon>Euheterodonta</taxon>
        <taxon>Imparidentia</taxon>
        <taxon>Neoheterodontei</taxon>
        <taxon>Myida</taxon>
        <taxon>Myoidea</taxon>
        <taxon>Myidae</taxon>
        <taxon>Mya</taxon>
    </lineage>
</organism>
<keyword evidence="2" id="KW-1185">Reference proteome</keyword>
<evidence type="ECO:0000313" key="1">
    <source>
        <dbReference type="EMBL" id="WAR04253.1"/>
    </source>
</evidence>
<dbReference type="Proteomes" id="UP001164746">
    <property type="component" value="Chromosome 5"/>
</dbReference>
<gene>
    <name evidence="1" type="ORF">MAR_019622</name>
</gene>
<proteinExistence type="predicted"/>
<reference evidence="1" key="1">
    <citation type="submission" date="2022-11" db="EMBL/GenBank/DDBJ databases">
        <title>Centuries of genome instability and evolution in soft-shell clam transmissible cancer (bioRxiv).</title>
        <authorList>
            <person name="Hart S.F.M."/>
            <person name="Yonemitsu M.A."/>
            <person name="Giersch R.M."/>
            <person name="Beal B.F."/>
            <person name="Arriagada G."/>
            <person name="Davis B.W."/>
            <person name="Ostrander E.A."/>
            <person name="Goff S.P."/>
            <person name="Metzger M.J."/>
        </authorList>
    </citation>
    <scope>NUCLEOTIDE SEQUENCE</scope>
    <source>
        <strain evidence="1">MELC-2E11</strain>
        <tissue evidence="1">Siphon/mantle</tissue>
    </source>
</reference>
<name>A0ABY7E634_MYAAR</name>
<sequence>MEVITNWSKQLLVNFNASKTGGMIFSNRFPRLPNIQFNNVEINFVKHHKHLGIELNEDVYIYIIYATSSTAVVWDGCTVYEKENLEKLQYEAARIVTGLTRSVSIDNLMKEIGWVSLADRRKIPK</sequence>
<dbReference type="EMBL" id="CP111016">
    <property type="protein sequence ID" value="WAR04253.1"/>
    <property type="molecule type" value="Genomic_DNA"/>
</dbReference>
<evidence type="ECO:0000313" key="2">
    <source>
        <dbReference type="Proteomes" id="UP001164746"/>
    </source>
</evidence>
<protein>
    <submittedName>
        <fullName evidence="1">Uncharacterized protein</fullName>
    </submittedName>
</protein>
<accession>A0ABY7E634</accession>